<reference evidence="8" key="1">
    <citation type="submission" date="2016-01" db="EMBL/GenBank/DDBJ databases">
        <authorList>
            <person name="Peeters C."/>
        </authorList>
    </citation>
    <scope>NUCLEOTIDE SEQUENCE</scope>
    <source>
        <strain evidence="8">LMG 29321</strain>
    </source>
</reference>
<evidence type="ECO:0000256" key="1">
    <source>
        <dbReference type="ARBA" id="ARBA00004613"/>
    </source>
</evidence>
<evidence type="ECO:0000256" key="7">
    <source>
        <dbReference type="ARBA" id="ARBA00023326"/>
    </source>
</evidence>
<name>A0A158BA40_9BURK</name>
<evidence type="ECO:0000256" key="4">
    <source>
        <dbReference type="ARBA" id="ARBA00022801"/>
    </source>
</evidence>
<dbReference type="GO" id="GO:0005576">
    <property type="term" value="C:extracellular region"/>
    <property type="evidence" value="ECO:0007669"/>
    <property type="project" value="UniProtKB-SubCell"/>
</dbReference>
<dbReference type="InterPro" id="IPR009939">
    <property type="entry name" value="Chitosanase_fungal"/>
</dbReference>
<keyword evidence="3" id="KW-0732">Signal</keyword>
<keyword evidence="2" id="KW-0964">Secreted</keyword>
<keyword evidence="4" id="KW-0378">Hydrolase</keyword>
<dbReference type="GO" id="GO:0000272">
    <property type="term" value="P:polysaccharide catabolic process"/>
    <property type="evidence" value="ECO:0007669"/>
    <property type="project" value="UniProtKB-KW"/>
</dbReference>
<evidence type="ECO:0000256" key="5">
    <source>
        <dbReference type="ARBA" id="ARBA00023277"/>
    </source>
</evidence>
<dbReference type="Pfam" id="PF07335">
    <property type="entry name" value="Glyco_hydro_75"/>
    <property type="match status" value="1"/>
</dbReference>
<evidence type="ECO:0000256" key="6">
    <source>
        <dbReference type="ARBA" id="ARBA00023295"/>
    </source>
</evidence>
<gene>
    <name evidence="8" type="ORF">AWB78_02430</name>
</gene>
<keyword evidence="6" id="KW-0326">Glycosidase</keyword>
<keyword evidence="5" id="KW-0119">Carbohydrate metabolism</keyword>
<dbReference type="EMBL" id="FCOX02000009">
    <property type="protein sequence ID" value="SAK66656.1"/>
    <property type="molecule type" value="Genomic_DNA"/>
</dbReference>
<keyword evidence="7" id="KW-0624">Polysaccharide degradation</keyword>
<proteinExistence type="predicted"/>
<sequence>MLSISRVGLCVVFMVGASVARGETYTAPASSAEVLGRAPLSGVPVANDWKAEIAECGSKGTVGGQLVQGCGRWCDDQLRVNGKANSKCTRAGQLLSKPHPRKNTAILKLRDGTILFDAKLSLDTDGPGTIQGDSTRQLTTSLTYSDSKYRKYDKYLNAGAIPFIVVPPTLRTRAQIEIGDLAAVVSGNRIAYAVVGDSGPAYNLGEGSLKLHQELGHNVCTETDPLTGGCTKVDDVDFPTAVIYLVFPGSFRVLCKDSVPGKLCPALTPDNLAAQIGAKGKEAFERFKGNVLAGH</sequence>
<evidence type="ECO:0000313" key="9">
    <source>
        <dbReference type="Proteomes" id="UP000071859"/>
    </source>
</evidence>
<dbReference type="GO" id="GO:0016977">
    <property type="term" value="F:chitosanase activity"/>
    <property type="evidence" value="ECO:0007669"/>
    <property type="project" value="InterPro"/>
</dbReference>
<keyword evidence="9" id="KW-1185">Reference proteome</keyword>
<comment type="caution">
    <text evidence="8">The sequence shown here is derived from an EMBL/GenBank/DDBJ whole genome shotgun (WGS) entry which is preliminary data.</text>
</comment>
<dbReference type="Proteomes" id="UP000071859">
    <property type="component" value="Unassembled WGS sequence"/>
</dbReference>
<organism evidence="8 9">
    <name type="scientific">Caballeronia calidae</name>
    <dbReference type="NCBI Taxonomy" id="1777139"/>
    <lineage>
        <taxon>Bacteria</taxon>
        <taxon>Pseudomonadati</taxon>
        <taxon>Pseudomonadota</taxon>
        <taxon>Betaproteobacteria</taxon>
        <taxon>Burkholderiales</taxon>
        <taxon>Burkholderiaceae</taxon>
        <taxon>Caballeronia</taxon>
    </lineage>
</organism>
<evidence type="ECO:0000313" key="8">
    <source>
        <dbReference type="EMBL" id="SAK66656.1"/>
    </source>
</evidence>
<comment type="subcellular location">
    <subcellularLocation>
        <location evidence="1">Secreted</location>
    </subcellularLocation>
</comment>
<accession>A0A158BA40</accession>
<protein>
    <submittedName>
        <fullName evidence="8">Fungal chitosanase</fullName>
    </submittedName>
</protein>
<evidence type="ECO:0000256" key="3">
    <source>
        <dbReference type="ARBA" id="ARBA00022729"/>
    </source>
</evidence>
<dbReference type="AlphaFoldDB" id="A0A158BA40"/>
<evidence type="ECO:0000256" key="2">
    <source>
        <dbReference type="ARBA" id="ARBA00022525"/>
    </source>
</evidence>